<evidence type="ECO:0000259" key="16">
    <source>
        <dbReference type="Pfam" id="PF07475"/>
    </source>
</evidence>
<dbReference type="InterPro" id="IPR011126">
    <property type="entry name" value="Hpr_kin/Pase_Hpr_N"/>
</dbReference>
<gene>
    <name evidence="17" type="ORF">D0433_04865</name>
</gene>
<comment type="subunit">
    <text evidence="4">Homohexamer.</text>
</comment>
<keyword evidence="10" id="KW-0067">ATP-binding</keyword>
<dbReference type="Pfam" id="PF07475">
    <property type="entry name" value="Hpr_kinase_C"/>
    <property type="match status" value="1"/>
</dbReference>
<comment type="caution">
    <text evidence="17">The sequence shown here is derived from an EMBL/GenBank/DDBJ whole genome shotgun (WGS) entry which is preliminary data.</text>
</comment>
<dbReference type="EMBL" id="PHFL01000036">
    <property type="protein sequence ID" value="RFM24615.1"/>
    <property type="molecule type" value="Genomic_DNA"/>
</dbReference>
<protein>
    <submittedName>
        <fullName evidence="17">HPr kinase/phosphorylase</fullName>
    </submittedName>
</protein>
<feature type="region of interest" description="Disordered" evidence="14">
    <location>
        <begin position="306"/>
        <end position="327"/>
    </location>
</feature>
<dbReference type="GO" id="GO:0005524">
    <property type="term" value="F:ATP binding"/>
    <property type="evidence" value="ECO:0007669"/>
    <property type="project" value="UniProtKB-KW"/>
</dbReference>
<proteinExistence type="inferred from homology"/>
<evidence type="ECO:0000256" key="12">
    <source>
        <dbReference type="ARBA" id="ARBA00023268"/>
    </source>
</evidence>
<dbReference type="SUPFAM" id="SSF53795">
    <property type="entry name" value="PEP carboxykinase-like"/>
    <property type="match status" value="1"/>
</dbReference>
<evidence type="ECO:0000256" key="4">
    <source>
        <dbReference type="ARBA" id="ARBA00011643"/>
    </source>
</evidence>
<evidence type="ECO:0000256" key="3">
    <source>
        <dbReference type="ARBA" id="ARBA00006883"/>
    </source>
</evidence>
<evidence type="ECO:0000256" key="5">
    <source>
        <dbReference type="ARBA" id="ARBA00022527"/>
    </source>
</evidence>
<keyword evidence="8" id="KW-0547">Nucleotide-binding</keyword>
<evidence type="ECO:0000256" key="6">
    <source>
        <dbReference type="ARBA" id="ARBA00022679"/>
    </source>
</evidence>
<evidence type="ECO:0000256" key="11">
    <source>
        <dbReference type="ARBA" id="ARBA00022842"/>
    </source>
</evidence>
<dbReference type="PANTHER" id="PTHR30305">
    <property type="entry name" value="PROTEIN YJDM-RELATED"/>
    <property type="match status" value="1"/>
</dbReference>
<feature type="non-terminal residue" evidence="17">
    <location>
        <position position="1"/>
    </location>
</feature>
<reference evidence="17 18" key="1">
    <citation type="journal article" date="2011" name="ISME J.">
        <title>Community ecology of hot spring cyanobacterial mats: predominant populations and their functional potential.</title>
        <authorList>
            <person name="Klatt C.G."/>
            <person name="Wood J.M."/>
            <person name="Rusch D.B."/>
            <person name="Bateson M.M."/>
            <person name="Hamamura N."/>
            <person name="Heidelberg J.F."/>
            <person name="Grossman A.R."/>
            <person name="Bhaya D."/>
            <person name="Cohan F.M."/>
            <person name="Kuhl M."/>
            <person name="Bryant D.A."/>
            <person name="Ward D.M."/>
        </authorList>
    </citation>
    <scope>NUCLEOTIDE SEQUENCE [LARGE SCALE GENOMIC DNA]</scope>
    <source>
        <strain evidence="17">OS</strain>
    </source>
</reference>
<evidence type="ECO:0000256" key="13">
    <source>
        <dbReference type="ARBA" id="ARBA00047657"/>
    </source>
</evidence>
<evidence type="ECO:0000259" key="15">
    <source>
        <dbReference type="Pfam" id="PF02603"/>
    </source>
</evidence>
<organism evidence="17 18">
    <name type="scientific">Candidatus Thermochlorobacter aerophilus</name>
    <dbReference type="NCBI Taxonomy" id="1868324"/>
    <lineage>
        <taxon>Bacteria</taxon>
        <taxon>Pseudomonadati</taxon>
        <taxon>Chlorobiota</taxon>
        <taxon>Chlorobiia</taxon>
        <taxon>Chlorobiales</taxon>
        <taxon>Candidatus Thermochlorobacteriaceae</taxon>
        <taxon>Candidatus Thermochlorobacter</taxon>
    </lineage>
</organism>
<evidence type="ECO:0000313" key="17">
    <source>
        <dbReference type="EMBL" id="RFM24615.1"/>
    </source>
</evidence>
<evidence type="ECO:0000313" key="18">
    <source>
        <dbReference type="Proteomes" id="UP000266389"/>
    </source>
</evidence>
<sequence>VAELYEALTERMGVSLERLNKVSMKRKIVERDIHRPGLALAGFTNLFTYQRVQILGNTESRFLNQFTPEKRREAFAHITPYKIPCICITDGNDFDNDLLQMATDAQIPVFRTSLSTTKFIYLVTDFLDDQFAPYQVFHGSMVDVYGIGIFFAGRSGIGKSEIALDLVERGHRLVADDAVVITRKGESVLMASGMDTIGHFMEIRGLGFIDVEAIFGIRAVRYQKRLELVVELMEWDSKAEYDRTGLAPKHTDILGVSIPHIQLPIYPGKNITVIAEVIALNYLLKHYGYDAAQELDKRVLEKIAAQSKSGKKKKPANNTNKNMHSSEVNRMIDYFEHDFE</sequence>
<comment type="similarity">
    <text evidence="3">Belongs to the HPrK/P family.</text>
</comment>
<dbReference type="GO" id="GO:0046872">
    <property type="term" value="F:metal ion binding"/>
    <property type="evidence" value="ECO:0007669"/>
    <property type="project" value="UniProtKB-KW"/>
</dbReference>
<dbReference type="PANTHER" id="PTHR30305:SF1">
    <property type="entry name" value="HPR KINASE_PHOSPHORYLASE"/>
    <property type="match status" value="1"/>
</dbReference>
<dbReference type="InterPro" id="IPR011104">
    <property type="entry name" value="Hpr_kin/Pase_C"/>
</dbReference>
<dbReference type="InterPro" id="IPR027417">
    <property type="entry name" value="P-loop_NTPase"/>
</dbReference>
<dbReference type="Pfam" id="PF02603">
    <property type="entry name" value="Hpr_kinase_N"/>
    <property type="match status" value="1"/>
</dbReference>
<accession>A0A395M1E7</accession>
<dbReference type="Gene3D" id="3.40.1390.20">
    <property type="entry name" value="HprK N-terminal domain-like"/>
    <property type="match status" value="1"/>
</dbReference>
<dbReference type="InterPro" id="IPR003755">
    <property type="entry name" value="HPr(Ser)_kin/Pase"/>
</dbReference>
<dbReference type="InterPro" id="IPR028979">
    <property type="entry name" value="Ser_kin/Pase_Hpr-like_N_sf"/>
</dbReference>
<keyword evidence="11" id="KW-0460">Magnesium</keyword>
<dbReference type="GO" id="GO:0006109">
    <property type="term" value="P:regulation of carbohydrate metabolic process"/>
    <property type="evidence" value="ECO:0007669"/>
    <property type="project" value="InterPro"/>
</dbReference>
<dbReference type="Gene3D" id="3.40.50.300">
    <property type="entry name" value="P-loop containing nucleotide triphosphate hydrolases"/>
    <property type="match status" value="1"/>
</dbReference>
<keyword evidence="7" id="KW-0479">Metal-binding</keyword>
<name>A0A395M1E7_9BACT</name>
<dbReference type="HAMAP" id="MF_01249">
    <property type="entry name" value="HPr_kinase"/>
    <property type="match status" value="1"/>
</dbReference>
<evidence type="ECO:0000256" key="9">
    <source>
        <dbReference type="ARBA" id="ARBA00022777"/>
    </source>
</evidence>
<keyword evidence="9 17" id="KW-0418">Kinase</keyword>
<dbReference type="GO" id="GO:0000155">
    <property type="term" value="F:phosphorelay sensor kinase activity"/>
    <property type="evidence" value="ECO:0007669"/>
    <property type="project" value="InterPro"/>
</dbReference>
<dbReference type="CDD" id="cd01918">
    <property type="entry name" value="HprK_C"/>
    <property type="match status" value="1"/>
</dbReference>
<comment type="catalytic activity">
    <reaction evidence="1">
        <text>[HPr protein]-L-serine + ATP = [HPr protein]-O-phospho-L-serine + ADP + H(+)</text>
        <dbReference type="Rhea" id="RHEA:46600"/>
        <dbReference type="Rhea" id="RHEA-COMP:11602"/>
        <dbReference type="Rhea" id="RHEA-COMP:11603"/>
        <dbReference type="ChEBI" id="CHEBI:15378"/>
        <dbReference type="ChEBI" id="CHEBI:29999"/>
        <dbReference type="ChEBI" id="CHEBI:30616"/>
        <dbReference type="ChEBI" id="CHEBI:83421"/>
        <dbReference type="ChEBI" id="CHEBI:456216"/>
    </reaction>
</comment>
<dbReference type="GO" id="GO:0004674">
    <property type="term" value="F:protein serine/threonine kinase activity"/>
    <property type="evidence" value="ECO:0007669"/>
    <property type="project" value="UniProtKB-KW"/>
</dbReference>
<evidence type="ECO:0000256" key="14">
    <source>
        <dbReference type="SAM" id="MobiDB-lite"/>
    </source>
</evidence>
<keyword evidence="5" id="KW-0723">Serine/threonine-protein kinase</keyword>
<feature type="domain" description="HPr(Ser) kinase/phosphorylase N-terminal" evidence="15">
    <location>
        <begin position="7"/>
        <end position="127"/>
    </location>
</feature>
<feature type="domain" description="HPr kinase/phosphorylase C-terminal" evidence="16">
    <location>
        <begin position="130"/>
        <end position="298"/>
    </location>
</feature>
<dbReference type="NCBIfam" id="TIGR00679">
    <property type="entry name" value="hpr-ser"/>
    <property type="match status" value="1"/>
</dbReference>
<evidence type="ECO:0000256" key="1">
    <source>
        <dbReference type="ARBA" id="ARBA00001120"/>
    </source>
</evidence>
<dbReference type="AlphaFoldDB" id="A0A395M1E7"/>
<dbReference type="Proteomes" id="UP000266389">
    <property type="component" value="Unassembled WGS sequence"/>
</dbReference>
<keyword evidence="12" id="KW-0511">Multifunctional enzyme</keyword>
<evidence type="ECO:0000256" key="2">
    <source>
        <dbReference type="ARBA" id="ARBA00001946"/>
    </source>
</evidence>
<dbReference type="FunFam" id="3.40.50.300:FF:000174">
    <property type="entry name" value="HPr kinase/phosphorylase"/>
    <property type="match status" value="1"/>
</dbReference>
<evidence type="ECO:0000256" key="10">
    <source>
        <dbReference type="ARBA" id="ARBA00022840"/>
    </source>
</evidence>
<evidence type="ECO:0000256" key="8">
    <source>
        <dbReference type="ARBA" id="ARBA00022741"/>
    </source>
</evidence>
<keyword evidence="6" id="KW-0808">Transferase</keyword>
<comment type="cofactor">
    <cofactor evidence="2">
        <name>Mg(2+)</name>
        <dbReference type="ChEBI" id="CHEBI:18420"/>
    </cofactor>
</comment>
<evidence type="ECO:0000256" key="7">
    <source>
        <dbReference type="ARBA" id="ARBA00022723"/>
    </source>
</evidence>
<comment type="catalytic activity">
    <reaction evidence="13">
        <text>[HPr protein]-O-phospho-L-serine + phosphate + H(+) = [HPr protein]-L-serine + diphosphate</text>
        <dbReference type="Rhea" id="RHEA:46604"/>
        <dbReference type="Rhea" id="RHEA-COMP:11602"/>
        <dbReference type="Rhea" id="RHEA-COMP:11603"/>
        <dbReference type="ChEBI" id="CHEBI:15378"/>
        <dbReference type="ChEBI" id="CHEBI:29999"/>
        <dbReference type="ChEBI" id="CHEBI:33019"/>
        <dbReference type="ChEBI" id="CHEBI:43474"/>
        <dbReference type="ChEBI" id="CHEBI:83421"/>
    </reaction>
</comment>
<dbReference type="SUPFAM" id="SSF75138">
    <property type="entry name" value="HprK N-terminal domain-like"/>
    <property type="match status" value="1"/>
</dbReference>